<comment type="similarity">
    <text evidence="3">Belongs to the CENP-O/MCM21 family.</text>
</comment>
<dbReference type="AlphaFoldDB" id="A0A371C277"/>
<evidence type="ECO:0000256" key="3">
    <source>
        <dbReference type="ARBA" id="ARBA00007321"/>
    </source>
</evidence>
<organism evidence="7 8">
    <name type="scientific">Yarrowia lipolytica</name>
    <name type="common">Candida lipolytica</name>
    <dbReference type="NCBI Taxonomy" id="4952"/>
    <lineage>
        <taxon>Eukaryota</taxon>
        <taxon>Fungi</taxon>
        <taxon>Dikarya</taxon>
        <taxon>Ascomycota</taxon>
        <taxon>Saccharomycotina</taxon>
        <taxon>Dipodascomycetes</taxon>
        <taxon>Dipodascales</taxon>
        <taxon>Dipodascales incertae sedis</taxon>
        <taxon>Yarrowia</taxon>
    </lineage>
</organism>
<name>A0A371C277_YARLL</name>
<dbReference type="PANTHER" id="PTHR14582:SF1">
    <property type="entry name" value="CENTROMERE PROTEIN O"/>
    <property type="match status" value="1"/>
</dbReference>
<evidence type="ECO:0000256" key="4">
    <source>
        <dbReference type="ARBA" id="ARBA00022454"/>
    </source>
</evidence>
<keyword evidence="5" id="KW-0539">Nucleus</keyword>
<dbReference type="GO" id="GO:0005634">
    <property type="term" value="C:nucleus"/>
    <property type="evidence" value="ECO:0007669"/>
    <property type="project" value="UniProtKB-SubCell"/>
</dbReference>
<proteinExistence type="inferred from homology"/>
<dbReference type="Pfam" id="PF09496">
    <property type="entry name" value="CENP-O"/>
    <property type="match status" value="1"/>
</dbReference>
<evidence type="ECO:0000313" key="7">
    <source>
        <dbReference type="EMBL" id="RDW24394.1"/>
    </source>
</evidence>
<dbReference type="EMBL" id="KZ859036">
    <property type="protein sequence ID" value="RDW24394.1"/>
    <property type="molecule type" value="Genomic_DNA"/>
</dbReference>
<dbReference type="VEuPathDB" id="FungiDB:YALI1_C33193g"/>
<keyword evidence="4" id="KW-0158">Chromosome</keyword>
<sequence>MDTASLTNELRSLARRQQTLQARLSVLRATTTTLNQASTKNKTQDVKRKIATDVLLSKGKENLQEQEQFDSENLSRFTGTTAFRVKGFSDLLGVRIEHFSEATGTFEAPYYVILKRVSGEKHFEVFKHTIPSYVPLRSLEKQYLKGKVDLLAFVRKVRRCIQQFLFKRRVFNELQSLGAEVDADEAYRMVQLTLQGVTYTLVCGPTRVERVVEKHSKPFLLGPLSGLRRRIVRANR</sequence>
<reference evidence="7 8" key="1">
    <citation type="submission" date="2018-07" db="EMBL/GenBank/DDBJ databases">
        <title>Draft Genome Assemblies for Five Robust Yarrowia lipolytica Strains Exhibiting High Lipid Production and Pentose Sugar Utilization and Sugar Alcohol Secretion from Undetoxified Lignocellulosic Biomass Hydrolysates.</title>
        <authorList>
            <consortium name="DOE Joint Genome Institute"/>
            <person name="Walker C."/>
            <person name="Ryu S."/>
            <person name="Na H."/>
            <person name="Zane M."/>
            <person name="LaButti K."/>
            <person name="Lipzen A."/>
            <person name="Haridas S."/>
            <person name="Barry K."/>
            <person name="Grigoriev I.V."/>
            <person name="Quarterman J."/>
            <person name="Slininger P."/>
            <person name="Dien B."/>
            <person name="Trinh C.T."/>
        </authorList>
    </citation>
    <scope>NUCLEOTIDE SEQUENCE [LARGE SCALE GENOMIC DNA]</scope>
    <source>
        <strain evidence="7 8">YB392</strain>
    </source>
</reference>
<dbReference type="PANTHER" id="PTHR14582">
    <property type="entry name" value="INNER KINETOCHORE SUBUNIT MAL2"/>
    <property type="match status" value="1"/>
</dbReference>
<protein>
    <submittedName>
        <fullName evidence="7">Cenp-O kinetochore centromere component-domain-containing protein</fullName>
    </submittedName>
</protein>
<keyword evidence="6" id="KW-0137">Centromere</keyword>
<dbReference type="GO" id="GO:0031511">
    <property type="term" value="C:Mis6-Sim4 complex"/>
    <property type="evidence" value="ECO:0007669"/>
    <property type="project" value="TreeGrafter"/>
</dbReference>
<dbReference type="VEuPathDB" id="FungiDB:YALI0_C24123g"/>
<dbReference type="InterPro" id="IPR018464">
    <property type="entry name" value="CENP-O"/>
</dbReference>
<evidence type="ECO:0000313" key="8">
    <source>
        <dbReference type="Proteomes" id="UP000256601"/>
    </source>
</evidence>
<evidence type="ECO:0000256" key="5">
    <source>
        <dbReference type="ARBA" id="ARBA00023242"/>
    </source>
</evidence>
<dbReference type="CDD" id="cd23830">
    <property type="entry name" value="DRWD-N_Mcm21"/>
    <property type="match status" value="1"/>
</dbReference>
<accession>A0A371C277</accession>
<gene>
    <name evidence="7" type="ORF">B0I71DRAFT_134370</name>
</gene>
<evidence type="ECO:0000256" key="2">
    <source>
        <dbReference type="ARBA" id="ARBA00004584"/>
    </source>
</evidence>
<evidence type="ECO:0000256" key="6">
    <source>
        <dbReference type="ARBA" id="ARBA00023328"/>
    </source>
</evidence>
<dbReference type="Proteomes" id="UP000256601">
    <property type="component" value="Unassembled WGS sequence"/>
</dbReference>
<evidence type="ECO:0000256" key="1">
    <source>
        <dbReference type="ARBA" id="ARBA00004123"/>
    </source>
</evidence>
<comment type="subcellular location">
    <subcellularLocation>
        <location evidence="2">Chromosome</location>
        <location evidence="2">Centromere</location>
    </subcellularLocation>
    <subcellularLocation>
        <location evidence="1">Nucleus</location>
    </subcellularLocation>
</comment>